<evidence type="ECO:0000313" key="1">
    <source>
        <dbReference type="EMBL" id="AKF05758.1"/>
    </source>
</evidence>
<gene>
    <name evidence="1" type="ORF">DB32_002907</name>
</gene>
<dbReference type="AlphaFoldDB" id="A0A0F6W2Q2"/>
<proteinExistence type="predicted"/>
<keyword evidence="2" id="KW-1185">Reference proteome</keyword>
<dbReference type="KEGG" id="samy:DB32_002907"/>
<name>A0A0F6W2Q2_9BACT</name>
<protein>
    <submittedName>
        <fullName evidence="1">Uncharacterized protein</fullName>
    </submittedName>
</protein>
<sequence>MVLTHENAARSVAEAITTYADRIQAALEPRMRPLLQRGEAMPDIALALKLLGRLVVADAAVLTEKDDANEAELADDVPLRAARDEAVAELYPTLVDLRDTLLPVYGAAGLAALKLSEPATKDPKPLARLASAVADALRSGVKLKVRREGVKIDRELFADRIEPLARALAEAVAGLEREGKENQEALLEKNAAFERAEESIAAASSITIALLELARLGTLADHVLPMLRRRGTASNPDAPES</sequence>
<reference evidence="1 2" key="1">
    <citation type="submission" date="2015-03" db="EMBL/GenBank/DDBJ databases">
        <title>Genome assembly of Sandaracinus amylolyticus DSM 53668.</title>
        <authorList>
            <person name="Sharma G."/>
            <person name="Subramanian S."/>
        </authorList>
    </citation>
    <scope>NUCLEOTIDE SEQUENCE [LARGE SCALE GENOMIC DNA]</scope>
    <source>
        <strain evidence="1 2">DSM 53668</strain>
    </source>
</reference>
<organism evidence="1 2">
    <name type="scientific">Sandaracinus amylolyticus</name>
    <dbReference type="NCBI Taxonomy" id="927083"/>
    <lineage>
        <taxon>Bacteria</taxon>
        <taxon>Pseudomonadati</taxon>
        <taxon>Myxococcota</taxon>
        <taxon>Polyangia</taxon>
        <taxon>Polyangiales</taxon>
        <taxon>Sandaracinaceae</taxon>
        <taxon>Sandaracinus</taxon>
    </lineage>
</organism>
<accession>A0A0F6W2Q2</accession>
<dbReference type="Proteomes" id="UP000034883">
    <property type="component" value="Chromosome"/>
</dbReference>
<dbReference type="EMBL" id="CP011125">
    <property type="protein sequence ID" value="AKF05758.1"/>
    <property type="molecule type" value="Genomic_DNA"/>
</dbReference>
<evidence type="ECO:0000313" key="2">
    <source>
        <dbReference type="Proteomes" id="UP000034883"/>
    </source>
</evidence>